<feature type="transmembrane region" description="Helical" evidence="2">
    <location>
        <begin position="625"/>
        <end position="644"/>
    </location>
</feature>
<dbReference type="InterPro" id="IPR052901">
    <property type="entry name" value="Bact_TGase-like"/>
</dbReference>
<dbReference type="RefSeq" id="WP_109306819.1">
    <property type="nucleotide sequence ID" value="NZ_BJUF01000010.1"/>
</dbReference>
<keyword evidence="2" id="KW-0812">Transmembrane</keyword>
<dbReference type="AlphaFoldDB" id="A0A2U3AJ90"/>
<gene>
    <name evidence="4" type="ORF">DEX24_12885</name>
</gene>
<keyword evidence="5" id="KW-1185">Reference proteome</keyword>
<dbReference type="EMBL" id="QFVR01000019">
    <property type="protein sequence ID" value="PWI24592.1"/>
    <property type="molecule type" value="Genomic_DNA"/>
</dbReference>
<dbReference type="InterPro" id="IPR002931">
    <property type="entry name" value="Transglutaminase-like"/>
</dbReference>
<evidence type="ECO:0000313" key="4">
    <source>
        <dbReference type="EMBL" id="PWI24592.1"/>
    </source>
</evidence>
<feature type="transmembrane region" description="Helical" evidence="2">
    <location>
        <begin position="36"/>
        <end position="54"/>
    </location>
</feature>
<feature type="transmembrane region" description="Helical" evidence="2">
    <location>
        <begin position="160"/>
        <end position="180"/>
    </location>
</feature>
<evidence type="ECO:0000259" key="3">
    <source>
        <dbReference type="SMART" id="SM00460"/>
    </source>
</evidence>
<feature type="region of interest" description="Disordered" evidence="1">
    <location>
        <begin position="559"/>
        <end position="615"/>
    </location>
</feature>
<keyword evidence="2" id="KW-1133">Transmembrane helix</keyword>
<evidence type="ECO:0000313" key="5">
    <source>
        <dbReference type="Proteomes" id="UP000245938"/>
    </source>
</evidence>
<organism evidence="4 5">
    <name type="scientific">Kurthia sibirica</name>
    <dbReference type="NCBI Taxonomy" id="202750"/>
    <lineage>
        <taxon>Bacteria</taxon>
        <taxon>Bacillati</taxon>
        <taxon>Bacillota</taxon>
        <taxon>Bacilli</taxon>
        <taxon>Bacillales</taxon>
        <taxon>Caryophanaceae</taxon>
        <taxon>Kurthia</taxon>
    </lineage>
</organism>
<evidence type="ECO:0000256" key="2">
    <source>
        <dbReference type="SAM" id="Phobius"/>
    </source>
</evidence>
<name>A0A2U3AJ90_9BACL</name>
<feature type="transmembrane region" description="Helical" evidence="2">
    <location>
        <begin position="60"/>
        <end position="78"/>
    </location>
</feature>
<dbReference type="PANTHER" id="PTHR42736:SF1">
    <property type="entry name" value="PROTEIN-GLUTAMINE GAMMA-GLUTAMYLTRANSFERASE"/>
    <property type="match status" value="1"/>
</dbReference>
<sequence>MNNQEIVKWVKLLFLYSMIFLMLREWLMPIMELTDTGHFSLLLAFIVLCLLTNLFNMNAWLSGVIKLLYIIWFMLYVHSQSEQSLLSELTTSVAAVFTGDWQAITNSFKSLLFFILLWMTVYLIHHWLTIRRSILFFFLITVIFLALLDTFTSYDANDSIIRTMIIGMALTGILFAEKTIHDMGMKSSWKNYGLLIVPLVGMLFVSTLFAMSMPKYKASENLPKPLESVVNWANTGMNTTGKIGYVENDDQLGGDFEADDTPILQYMAKNDQYLRIETKSLYTGKGWTRPKGDIFVKTFEYGDEVTTSIKAGPARKRDLLQVEMNKKYDFIMQPYGLEKITKGNAKSNKFYIEMESGKIRPTIKNEKTSLTAYTIQYSSPVYSEKELEESRVAQVERDSGLSKKERKEYLQIPKAMPVRVAQLAQSITEDKKSVYDKANAVVDYFNNGDYKYSRTNVAVPKAGQDYVDQFLFDTKLGYCDNFSTSMVMMMRSIGVPTRWVKGFSEGNRILSDKDDTPTSKSYVVTNNNAHSWVEVYIPNVGWMSFEPTIGFSGFDQVEKESDAGDSVPGNKQKKKQQEQQEAKNKEQQQAQEAKKQQQEKIKEETKKEQKKKEQQAKSSQLSAKTIWIIVGAIAIVVITLFIIFRKKWLPALLIWRYKKQQPSLEKSYEAVLKRLKLIGLTRLDGETLTDFAKRVDAKLQTNDMSQLTTMMEKNLYNPNAEVATWNDFKECWENLINQTRG</sequence>
<dbReference type="PANTHER" id="PTHR42736">
    <property type="entry name" value="PROTEIN-GLUTAMINE GAMMA-GLUTAMYLTRANSFERASE"/>
    <property type="match status" value="1"/>
</dbReference>
<dbReference type="Gene3D" id="3.10.620.30">
    <property type="match status" value="1"/>
</dbReference>
<evidence type="ECO:0000256" key="1">
    <source>
        <dbReference type="SAM" id="MobiDB-lite"/>
    </source>
</evidence>
<feature type="compositionally biased region" description="Basic and acidic residues" evidence="1">
    <location>
        <begin position="575"/>
        <end position="615"/>
    </location>
</feature>
<keyword evidence="2" id="KW-0472">Membrane</keyword>
<proteinExistence type="predicted"/>
<accession>A0A2U3AJ90</accession>
<comment type="caution">
    <text evidence="4">The sequence shown here is derived from an EMBL/GenBank/DDBJ whole genome shotgun (WGS) entry which is preliminary data.</text>
</comment>
<reference evidence="4 5" key="1">
    <citation type="submission" date="2018-05" db="EMBL/GenBank/DDBJ databases">
        <title>Kurthia sibirica genome sequence.</title>
        <authorList>
            <person name="Maclea K.S."/>
            <person name="Goen A.E."/>
        </authorList>
    </citation>
    <scope>NUCLEOTIDE SEQUENCE [LARGE SCALE GENOMIC DNA]</scope>
    <source>
        <strain evidence="4 5">ATCC 49154</strain>
    </source>
</reference>
<dbReference type="SMART" id="SM00460">
    <property type="entry name" value="TGc"/>
    <property type="match status" value="1"/>
</dbReference>
<dbReference type="InterPro" id="IPR038765">
    <property type="entry name" value="Papain-like_cys_pep_sf"/>
</dbReference>
<protein>
    <submittedName>
        <fullName evidence="4">Transglutaminase</fullName>
    </submittedName>
</protein>
<feature type="transmembrane region" description="Helical" evidence="2">
    <location>
        <begin position="135"/>
        <end position="154"/>
    </location>
</feature>
<feature type="transmembrane region" description="Helical" evidence="2">
    <location>
        <begin position="6"/>
        <end position="24"/>
    </location>
</feature>
<dbReference type="Pfam" id="PF01841">
    <property type="entry name" value="Transglut_core"/>
    <property type="match status" value="1"/>
</dbReference>
<dbReference type="SUPFAM" id="SSF54001">
    <property type="entry name" value="Cysteine proteinases"/>
    <property type="match status" value="1"/>
</dbReference>
<feature type="transmembrane region" description="Helical" evidence="2">
    <location>
        <begin position="110"/>
        <end position="128"/>
    </location>
</feature>
<dbReference type="OrthoDB" id="9804872at2"/>
<feature type="transmembrane region" description="Helical" evidence="2">
    <location>
        <begin position="192"/>
        <end position="213"/>
    </location>
</feature>
<dbReference type="Proteomes" id="UP000245938">
    <property type="component" value="Unassembled WGS sequence"/>
</dbReference>
<feature type="domain" description="Transglutaminase-like" evidence="3">
    <location>
        <begin position="471"/>
        <end position="549"/>
    </location>
</feature>